<dbReference type="PANTHER" id="PTHR10342">
    <property type="entry name" value="ARYLSULFATASE"/>
    <property type="match status" value="1"/>
</dbReference>
<dbReference type="Pfam" id="PF00884">
    <property type="entry name" value="Sulfatase"/>
    <property type="match status" value="1"/>
</dbReference>
<keyword evidence="8" id="KW-1185">Reference proteome</keyword>
<comment type="similarity">
    <text evidence="2">Belongs to the sulfatase family.</text>
</comment>
<dbReference type="InterPro" id="IPR047115">
    <property type="entry name" value="ARSB"/>
</dbReference>
<feature type="domain" description="Sulfatase N-terminal" evidence="6">
    <location>
        <begin position="17"/>
        <end position="189"/>
    </location>
</feature>
<sequence length="318" mass="35890">MFIYSQPGYWGYDMRRNMSVARDVYGKYTTDLFTEEAVDVIMKHNTSQPLFLYLAHLAVHSGNPYAPLQAPKEIVEKFLYIEDENRRKFAGMLWKLDESVGRVVEALDAQHMLQNSIILFTTDNGGPAAGFNTNAASNWPLRGVKASMWEGGIRGAGFLWSPYIQNPGRISQQMVHITDWLPTLVSAAGGDIKKLGNIDGIDQWYILVHDYLSLRKEFLVNIDPILDGAAIRVGDWKLMFHPQGYGSHWDGWFGPSGHNETAPEAQLNVILQQVLNSTAASAILKIMPSAYQNMKTLRESAEVSSEVFLYKDRDKDWI</sequence>
<dbReference type="GO" id="GO:0008484">
    <property type="term" value="F:sulfuric ester hydrolase activity"/>
    <property type="evidence" value="ECO:0007669"/>
    <property type="project" value="InterPro"/>
</dbReference>
<organism evidence="7 8">
    <name type="scientific">Halocaridina rubra</name>
    <name type="common">Hawaiian red shrimp</name>
    <dbReference type="NCBI Taxonomy" id="373956"/>
    <lineage>
        <taxon>Eukaryota</taxon>
        <taxon>Metazoa</taxon>
        <taxon>Ecdysozoa</taxon>
        <taxon>Arthropoda</taxon>
        <taxon>Crustacea</taxon>
        <taxon>Multicrustacea</taxon>
        <taxon>Malacostraca</taxon>
        <taxon>Eumalacostraca</taxon>
        <taxon>Eucarida</taxon>
        <taxon>Decapoda</taxon>
        <taxon>Pleocyemata</taxon>
        <taxon>Caridea</taxon>
        <taxon>Atyoidea</taxon>
        <taxon>Atyidae</taxon>
        <taxon>Halocaridina</taxon>
    </lineage>
</organism>
<dbReference type="InterPro" id="IPR000917">
    <property type="entry name" value="Sulfatase_N"/>
</dbReference>
<evidence type="ECO:0000313" key="7">
    <source>
        <dbReference type="EMBL" id="KAK7076345.1"/>
    </source>
</evidence>
<evidence type="ECO:0000313" key="8">
    <source>
        <dbReference type="Proteomes" id="UP001381693"/>
    </source>
</evidence>
<dbReference type="InterPro" id="IPR017850">
    <property type="entry name" value="Alkaline_phosphatase_core_sf"/>
</dbReference>
<comment type="caution">
    <text evidence="7">The sequence shown here is derived from an EMBL/GenBank/DDBJ whole genome shotgun (WGS) entry which is preliminary data.</text>
</comment>
<protein>
    <recommendedName>
        <fullName evidence="6">Sulfatase N-terminal domain-containing protein</fullName>
    </recommendedName>
</protein>
<evidence type="ECO:0000256" key="1">
    <source>
        <dbReference type="ARBA" id="ARBA00001913"/>
    </source>
</evidence>
<evidence type="ECO:0000259" key="6">
    <source>
        <dbReference type="Pfam" id="PF00884"/>
    </source>
</evidence>
<dbReference type="Gene3D" id="3.30.1120.10">
    <property type="match status" value="1"/>
</dbReference>
<dbReference type="Proteomes" id="UP001381693">
    <property type="component" value="Unassembled WGS sequence"/>
</dbReference>
<dbReference type="GO" id="GO:0046872">
    <property type="term" value="F:metal ion binding"/>
    <property type="evidence" value="ECO:0007669"/>
    <property type="project" value="UniProtKB-KW"/>
</dbReference>
<accession>A0AAN9A8U7</accession>
<keyword evidence="3" id="KW-0479">Metal-binding</keyword>
<dbReference type="SUPFAM" id="SSF53649">
    <property type="entry name" value="Alkaline phosphatase-like"/>
    <property type="match status" value="1"/>
</dbReference>
<comment type="cofactor">
    <cofactor evidence="1">
        <name>Ca(2+)</name>
        <dbReference type="ChEBI" id="CHEBI:29108"/>
    </cofactor>
</comment>
<gene>
    <name evidence="7" type="ORF">SK128_003349</name>
</gene>
<proteinExistence type="inferred from homology"/>
<reference evidence="7 8" key="1">
    <citation type="submission" date="2023-11" db="EMBL/GenBank/DDBJ databases">
        <title>Halocaridina rubra genome assembly.</title>
        <authorList>
            <person name="Smith C."/>
        </authorList>
    </citation>
    <scope>NUCLEOTIDE SEQUENCE [LARGE SCALE GENOMIC DNA]</scope>
    <source>
        <strain evidence="7">EP-1</strain>
        <tissue evidence="7">Whole</tissue>
    </source>
</reference>
<keyword evidence="5" id="KW-0325">Glycoprotein</keyword>
<keyword evidence="4" id="KW-0106">Calcium</keyword>
<evidence type="ECO:0000256" key="5">
    <source>
        <dbReference type="ARBA" id="ARBA00023180"/>
    </source>
</evidence>
<dbReference type="PANTHER" id="PTHR10342:SF273">
    <property type="entry name" value="RE14504P"/>
    <property type="match status" value="1"/>
</dbReference>
<dbReference type="AlphaFoldDB" id="A0AAN9A8U7"/>
<dbReference type="EMBL" id="JAXCGZ010009714">
    <property type="protein sequence ID" value="KAK7076345.1"/>
    <property type="molecule type" value="Genomic_DNA"/>
</dbReference>
<evidence type="ECO:0000256" key="3">
    <source>
        <dbReference type="ARBA" id="ARBA00022723"/>
    </source>
</evidence>
<evidence type="ECO:0000256" key="2">
    <source>
        <dbReference type="ARBA" id="ARBA00008779"/>
    </source>
</evidence>
<dbReference type="Gene3D" id="3.40.720.10">
    <property type="entry name" value="Alkaline Phosphatase, subunit A"/>
    <property type="match status" value="1"/>
</dbReference>
<evidence type="ECO:0000256" key="4">
    <source>
        <dbReference type="ARBA" id="ARBA00022837"/>
    </source>
</evidence>
<name>A0AAN9A8U7_HALRR</name>